<evidence type="ECO:0000313" key="4">
    <source>
        <dbReference type="Proteomes" id="UP000754883"/>
    </source>
</evidence>
<evidence type="ECO:0000256" key="1">
    <source>
        <dbReference type="SAM" id="MobiDB-lite"/>
    </source>
</evidence>
<comment type="caution">
    <text evidence="3">The sequence shown here is derived from an EMBL/GenBank/DDBJ whole genome shotgun (WGS) entry which is preliminary data.</text>
</comment>
<dbReference type="AlphaFoldDB" id="A0A9N9Y7T6"/>
<reference evidence="3 4" key="2">
    <citation type="submission" date="2021-10" db="EMBL/GenBank/DDBJ databases">
        <authorList>
            <person name="Piombo E."/>
        </authorList>
    </citation>
    <scope>NUCLEOTIDE SEQUENCE [LARGE SCALE GENOMIC DNA]</scope>
</reference>
<dbReference type="EMBL" id="CABFNO020001553">
    <property type="protein sequence ID" value="CAG9999442.1"/>
    <property type="molecule type" value="Genomic_DNA"/>
</dbReference>
<keyword evidence="2" id="KW-0732">Signal</keyword>
<evidence type="ECO:0000256" key="2">
    <source>
        <dbReference type="SAM" id="SignalP"/>
    </source>
</evidence>
<accession>A0A9N9Y7T6</accession>
<feature type="chain" id="PRO_5040419483" evidence="2">
    <location>
        <begin position="18"/>
        <end position="257"/>
    </location>
</feature>
<dbReference type="OrthoDB" id="5426294at2759"/>
<reference evidence="4" key="1">
    <citation type="submission" date="2019-06" db="EMBL/GenBank/DDBJ databases">
        <authorList>
            <person name="Broberg M."/>
        </authorList>
    </citation>
    <scope>NUCLEOTIDE SEQUENCE [LARGE SCALE GENOMIC DNA]</scope>
</reference>
<gene>
    <name evidence="3" type="ORF">CBYS24578_00002446</name>
</gene>
<feature type="compositionally biased region" description="Low complexity" evidence="1">
    <location>
        <begin position="203"/>
        <end position="213"/>
    </location>
</feature>
<protein>
    <submittedName>
        <fullName evidence="3">Uncharacterized protein</fullName>
    </submittedName>
</protein>
<feature type="signal peptide" evidence="2">
    <location>
        <begin position="1"/>
        <end position="17"/>
    </location>
</feature>
<name>A0A9N9Y7T6_9HYPO</name>
<sequence>MKTSAILLSCLLAVAEAGNVFNCTKPSANFCLGGDIILRCDGNGVGKAGRCSNNLAGYAPIGGPASCYQSSTDAGDAACVKNCVVHADKPFTLPGCSPTFTEAVPTTTRPPHQPHPYQNSTLTTIVTVPTTTTVNPGGNPSVPVPNPPVSSSSSVVCVGFKCGNGPFFPQTNGTTGPLPGTAIGTGTGFSSFPAPTHNPAHVGGNNNDNTNNGSPTFRVPVGPTTTSANDALPTSGAMTNKAQFILAAAGLAAAYVL</sequence>
<dbReference type="Proteomes" id="UP000754883">
    <property type="component" value="Unassembled WGS sequence"/>
</dbReference>
<feature type="region of interest" description="Disordered" evidence="1">
    <location>
        <begin position="201"/>
        <end position="233"/>
    </location>
</feature>
<evidence type="ECO:0000313" key="3">
    <source>
        <dbReference type="EMBL" id="CAG9999442.1"/>
    </source>
</evidence>
<proteinExistence type="predicted"/>
<organism evidence="3 4">
    <name type="scientific">Clonostachys byssicola</name>
    <dbReference type="NCBI Taxonomy" id="160290"/>
    <lineage>
        <taxon>Eukaryota</taxon>
        <taxon>Fungi</taxon>
        <taxon>Dikarya</taxon>
        <taxon>Ascomycota</taxon>
        <taxon>Pezizomycotina</taxon>
        <taxon>Sordariomycetes</taxon>
        <taxon>Hypocreomycetidae</taxon>
        <taxon>Hypocreales</taxon>
        <taxon>Bionectriaceae</taxon>
        <taxon>Clonostachys</taxon>
    </lineage>
</organism>
<keyword evidence="4" id="KW-1185">Reference proteome</keyword>